<organism evidence="3 4">
    <name type="scientific">Mycoplana rhizolycopersici</name>
    <dbReference type="NCBI Taxonomy" id="2746702"/>
    <lineage>
        <taxon>Bacteria</taxon>
        <taxon>Pseudomonadati</taxon>
        <taxon>Pseudomonadota</taxon>
        <taxon>Alphaproteobacteria</taxon>
        <taxon>Hyphomicrobiales</taxon>
        <taxon>Rhizobiaceae</taxon>
        <taxon>Mycoplana</taxon>
    </lineage>
</organism>
<name>A0ABX2QAS3_9HYPH</name>
<evidence type="ECO:0000313" key="3">
    <source>
        <dbReference type="EMBL" id="NVP54835.1"/>
    </source>
</evidence>
<accession>A0ABX2QAS3</accession>
<evidence type="ECO:0000313" key="4">
    <source>
        <dbReference type="Proteomes" id="UP000659172"/>
    </source>
</evidence>
<reference evidence="3 4" key="1">
    <citation type="submission" date="2020-06" db="EMBL/GenBank/DDBJ databases">
        <title>Rhizobium sp.nov. isolated from the tomato plant.</title>
        <authorList>
            <person name="Thin K.K."/>
            <person name="Zhang X."/>
            <person name="He S."/>
        </authorList>
    </citation>
    <scope>NUCLEOTIDE SEQUENCE [LARGE SCALE GENOMIC DNA]</scope>
    <source>
        <strain evidence="3 4">DBTS2</strain>
    </source>
</reference>
<evidence type="ECO:0000256" key="1">
    <source>
        <dbReference type="SAM" id="MobiDB-lite"/>
    </source>
</evidence>
<feature type="compositionally biased region" description="Polar residues" evidence="1">
    <location>
        <begin position="11"/>
        <end position="23"/>
    </location>
</feature>
<feature type="region of interest" description="Disordered" evidence="1">
    <location>
        <begin position="1"/>
        <end position="39"/>
    </location>
</feature>
<feature type="compositionally biased region" description="Basic and acidic residues" evidence="1">
    <location>
        <begin position="25"/>
        <end position="34"/>
    </location>
</feature>
<gene>
    <name evidence="3" type="ORF">HV823_06155</name>
</gene>
<dbReference type="Proteomes" id="UP000659172">
    <property type="component" value="Unassembled WGS sequence"/>
</dbReference>
<keyword evidence="4" id="KW-1185">Reference proteome</keyword>
<feature type="domain" description="Polysaccharide pyruvyl transferase" evidence="2">
    <location>
        <begin position="80"/>
        <end position="249"/>
    </location>
</feature>
<protein>
    <submittedName>
        <fullName evidence="3">Polysaccharide pyruvyl transferase family protein</fullName>
    </submittedName>
</protein>
<dbReference type="Pfam" id="PF04230">
    <property type="entry name" value="PS_pyruv_trans"/>
    <property type="match status" value="1"/>
</dbReference>
<proteinExistence type="predicted"/>
<dbReference type="GO" id="GO:0016740">
    <property type="term" value="F:transferase activity"/>
    <property type="evidence" value="ECO:0007669"/>
    <property type="project" value="UniProtKB-KW"/>
</dbReference>
<dbReference type="EMBL" id="JABXYK010000003">
    <property type="protein sequence ID" value="NVP54835.1"/>
    <property type="molecule type" value="Genomic_DNA"/>
</dbReference>
<sequence>MIFGRFLKGNKSISPSHPQTTTPRPDGKKSETPHHAARGAFDGKTVSLYHWTPRDAGQTNFGDELSPLLVRRILDRNGLADVAVQPSGDGPKLLAVGSVLQQAREGDVVWGAGVNGKNWPRRLKTVANLHVASVRGPLTQRALQRFGFEAPAIFGDPGLLFPELFRDEIAQAGETVRRKYGKADVIYIPNLNDESLLPERFALLPEGVTLVSPTTTPVEVAAMVAQARLVISSSLHGLVFADACGVPCRAHLSAFEPIFKYVDYFEGVGRSQYAFHLTIEDALEAADLARVQIDTRPILQAFPFEALGLIPSLDDRNI</sequence>
<evidence type="ECO:0000259" key="2">
    <source>
        <dbReference type="Pfam" id="PF04230"/>
    </source>
</evidence>
<dbReference type="InterPro" id="IPR007345">
    <property type="entry name" value="Polysacch_pyruvyl_Trfase"/>
</dbReference>
<dbReference type="RefSeq" id="WP_176948856.1">
    <property type="nucleotide sequence ID" value="NZ_JABXYK010000003.1"/>
</dbReference>
<keyword evidence="3" id="KW-0808">Transferase</keyword>
<comment type="caution">
    <text evidence="3">The sequence shown here is derived from an EMBL/GenBank/DDBJ whole genome shotgun (WGS) entry which is preliminary data.</text>
</comment>